<evidence type="ECO:0000256" key="1">
    <source>
        <dbReference type="SAM" id="MobiDB-lite"/>
    </source>
</evidence>
<feature type="compositionally biased region" description="Low complexity" evidence="1">
    <location>
        <begin position="285"/>
        <end position="296"/>
    </location>
</feature>
<proteinExistence type="predicted"/>
<feature type="region of interest" description="Disordered" evidence="1">
    <location>
        <begin position="104"/>
        <end position="160"/>
    </location>
</feature>
<dbReference type="InParanoid" id="A0A151GG57"/>
<protein>
    <submittedName>
        <fullName evidence="2">Transcription factor, FAR1-related protein</fullName>
    </submittedName>
</protein>
<organism evidence="2 3">
    <name type="scientific">Drechmeria coniospora</name>
    <name type="common">Nematophagous fungus</name>
    <name type="synonym">Meria coniospora</name>
    <dbReference type="NCBI Taxonomy" id="98403"/>
    <lineage>
        <taxon>Eukaryota</taxon>
        <taxon>Fungi</taxon>
        <taxon>Dikarya</taxon>
        <taxon>Ascomycota</taxon>
        <taxon>Pezizomycotina</taxon>
        <taxon>Sordariomycetes</taxon>
        <taxon>Hypocreomycetidae</taxon>
        <taxon>Hypocreales</taxon>
        <taxon>Ophiocordycipitaceae</taxon>
        <taxon>Drechmeria</taxon>
    </lineage>
</organism>
<keyword evidence="3" id="KW-1185">Reference proteome</keyword>
<comment type="caution">
    <text evidence="2">The sequence shown here is derived from an EMBL/GenBank/DDBJ whole genome shotgun (WGS) entry which is preliminary data.</text>
</comment>
<dbReference type="STRING" id="98403.A0A151GG57"/>
<dbReference type="RefSeq" id="XP_040655432.1">
    <property type="nucleotide sequence ID" value="XM_040805328.1"/>
</dbReference>
<dbReference type="PANTHER" id="PTHR31569">
    <property type="entry name" value="SWIM-TYPE DOMAIN-CONTAINING PROTEIN"/>
    <property type="match status" value="1"/>
</dbReference>
<dbReference type="InterPro" id="IPR052579">
    <property type="entry name" value="Zinc_finger_SWIM"/>
</dbReference>
<accession>A0A151GG57</accession>
<feature type="compositionally biased region" description="Basic and acidic residues" evidence="1">
    <location>
        <begin position="219"/>
        <end position="245"/>
    </location>
</feature>
<dbReference type="GeneID" id="63720689"/>
<feature type="compositionally biased region" description="Acidic residues" evidence="1">
    <location>
        <begin position="122"/>
        <end position="131"/>
    </location>
</feature>
<evidence type="ECO:0000313" key="3">
    <source>
        <dbReference type="Proteomes" id="UP000076580"/>
    </source>
</evidence>
<feature type="compositionally biased region" description="Basic and acidic residues" evidence="1">
    <location>
        <begin position="132"/>
        <end position="149"/>
    </location>
</feature>
<feature type="region of interest" description="Disordered" evidence="1">
    <location>
        <begin position="219"/>
        <end position="394"/>
    </location>
</feature>
<feature type="compositionally biased region" description="Polar residues" evidence="1">
    <location>
        <begin position="383"/>
        <end position="394"/>
    </location>
</feature>
<dbReference type="EMBL" id="LAYC01000003">
    <property type="protein sequence ID" value="KYK56080.1"/>
    <property type="molecule type" value="Genomic_DNA"/>
</dbReference>
<evidence type="ECO:0000313" key="2">
    <source>
        <dbReference type="EMBL" id="KYK56080.1"/>
    </source>
</evidence>
<gene>
    <name evidence="2" type="ORF">DCS_08046</name>
</gene>
<dbReference type="Proteomes" id="UP000076580">
    <property type="component" value="Chromosome 03"/>
</dbReference>
<reference evidence="2 3" key="1">
    <citation type="journal article" date="2016" name="Sci. Rep.">
        <title>Insights into Adaptations to a Near-Obligate Nematode Endoparasitic Lifestyle from the Finished Genome of Drechmeria coniospora.</title>
        <authorList>
            <person name="Zhang L."/>
            <person name="Zhou Z."/>
            <person name="Guo Q."/>
            <person name="Fokkens L."/>
            <person name="Miskei M."/>
            <person name="Pocsi I."/>
            <person name="Zhang W."/>
            <person name="Chen M."/>
            <person name="Wang L."/>
            <person name="Sun Y."/>
            <person name="Donzelli B.G."/>
            <person name="Gibson D.M."/>
            <person name="Nelson D.R."/>
            <person name="Luo J.G."/>
            <person name="Rep M."/>
            <person name="Liu H."/>
            <person name="Yang S."/>
            <person name="Wang J."/>
            <person name="Krasnoff S.B."/>
            <person name="Xu Y."/>
            <person name="Molnar I."/>
            <person name="Lin M."/>
        </authorList>
    </citation>
    <scope>NUCLEOTIDE SEQUENCE [LARGE SCALE GENOMIC DNA]</scope>
    <source>
        <strain evidence="2 3">ARSEF 6962</strain>
    </source>
</reference>
<dbReference type="PANTHER" id="PTHR31569:SF4">
    <property type="entry name" value="SWIM-TYPE DOMAIN-CONTAINING PROTEIN"/>
    <property type="match status" value="1"/>
</dbReference>
<sequence length="394" mass="43502">MFGILEAVTVPTEGVYSTLDDLMQELSNRTQREGYKVVKARSHRGRPGAPTMRVDLCCERGGRPYRCSATKHKTSTKKTDCPWKAKAVDRKMVGGWVLTIICDQHNHEPGTPEPATPSDATGVDDELEDEGEPCRTRTDLGRKPADRIADGPPPDAESQAALQVAGVSDAVLRLSGDTFHRFKNEYRKMSQPERMGILAQMQLRIAAIYAIQNEEVQRQRRQDAQEKRHQDVDGSRTRLEGEGGKHSNHRRGAPRVPHPGNPAVFPHGSVPYQEPRQGQEDAFTQQLAAHQQPEQQGGPHEYATLAHAPALAEMQFQPLAPVTASGEKRTLPSYPLFPGPPKRLRGSRQSQGRRTNSQQPPRDSQRPNAPAGRQPSPPMALANPQQSPTAEPNP</sequence>
<dbReference type="AlphaFoldDB" id="A0A151GG57"/>
<name>A0A151GG57_DRECN</name>